<name>A0ABY6L276_9ARAC</name>
<sequence>MLQWPPILAKVQPHQRVQVTKRGYGTFVLHPNQDTVEYPDLPSAMIPVPHSDILPVPQPPENVIFSDDDSDRRGQQSDDTKFEVGASSEPHLLTQGDLNDLVRDLDLSKKQSELLGSRLKDWNLLYKGTKILDQATSATCTTELFEILRLHRATQGNGVHHTDRKNVWVTLTWTPTDTIRGPIKGTHWINVRRDGTYLLNMEEFLDVEGDGAALDWRVIIVTSIVSYVRAHGEGHALELDVKLEH</sequence>
<dbReference type="EMBL" id="CP092873">
    <property type="protein sequence ID" value="UYV74282.1"/>
    <property type="molecule type" value="Genomic_DNA"/>
</dbReference>
<evidence type="ECO:0000256" key="1">
    <source>
        <dbReference type="SAM" id="MobiDB-lite"/>
    </source>
</evidence>
<protein>
    <submittedName>
        <fullName evidence="2">Uncharacterized protein</fullName>
    </submittedName>
</protein>
<evidence type="ECO:0000313" key="3">
    <source>
        <dbReference type="Proteomes" id="UP001235939"/>
    </source>
</evidence>
<dbReference type="Proteomes" id="UP001235939">
    <property type="component" value="Chromosome 11"/>
</dbReference>
<organism evidence="2 3">
    <name type="scientific">Cordylochernes scorpioides</name>
    <dbReference type="NCBI Taxonomy" id="51811"/>
    <lineage>
        <taxon>Eukaryota</taxon>
        <taxon>Metazoa</taxon>
        <taxon>Ecdysozoa</taxon>
        <taxon>Arthropoda</taxon>
        <taxon>Chelicerata</taxon>
        <taxon>Arachnida</taxon>
        <taxon>Pseudoscorpiones</taxon>
        <taxon>Cheliferoidea</taxon>
        <taxon>Chernetidae</taxon>
        <taxon>Cordylochernes</taxon>
    </lineage>
</organism>
<gene>
    <name evidence="2" type="ORF">LAZ67_11002855</name>
</gene>
<proteinExistence type="predicted"/>
<feature type="region of interest" description="Disordered" evidence="1">
    <location>
        <begin position="50"/>
        <end position="88"/>
    </location>
</feature>
<accession>A0ABY6L276</accession>
<reference evidence="2 3" key="1">
    <citation type="submission" date="2022-01" db="EMBL/GenBank/DDBJ databases">
        <title>A chromosomal length assembly of Cordylochernes scorpioides.</title>
        <authorList>
            <person name="Zeh D."/>
            <person name="Zeh J."/>
        </authorList>
    </citation>
    <scope>NUCLEOTIDE SEQUENCE [LARGE SCALE GENOMIC DNA]</scope>
    <source>
        <strain evidence="2">IN4F17</strain>
        <tissue evidence="2">Whole Body</tissue>
    </source>
</reference>
<feature type="compositionally biased region" description="Basic and acidic residues" evidence="1">
    <location>
        <begin position="70"/>
        <end position="82"/>
    </location>
</feature>
<keyword evidence="3" id="KW-1185">Reference proteome</keyword>
<evidence type="ECO:0000313" key="2">
    <source>
        <dbReference type="EMBL" id="UYV74282.1"/>
    </source>
</evidence>